<keyword evidence="2" id="KW-1185">Reference proteome</keyword>
<dbReference type="InterPro" id="IPR012337">
    <property type="entry name" value="RNaseH-like_sf"/>
</dbReference>
<dbReference type="Proteomes" id="UP000663879">
    <property type="component" value="Unassembled WGS sequence"/>
</dbReference>
<dbReference type="AlphaFoldDB" id="A0A813SSY0"/>
<proteinExistence type="predicted"/>
<sequence>MRFQLKKTEKLSSLNSLNLVTDIWTDAMMRSFIGFKVQGISDDWKMVKALLCCKQLVGSHTNESIFAAFLEITSEYKIEKKVFKILSDCASNMIKAFDNDHIGEYLENFLELFESIEVCSENTFELSQELNEVSRISYTAHRLQLAINDALAFDCAEDLIRKISYIINKGRHSCKIMDSLREAKKGSKTKNNTRWNSIFFMLKNFSNLKNEIRFDNEDRQRMSELIQMLQELQIATDMLQGDGVTISRIISTLLTIIQKVDLKSSHENLAAKVFYFENMSKNLISSIKKRLDEVLVESIAAILNQNYSTTWIRPGERSSWVSKLKQMVEEIDDSGQ</sequence>
<evidence type="ECO:0000313" key="1">
    <source>
        <dbReference type="EMBL" id="CAF0800840.1"/>
    </source>
</evidence>
<accession>A0A813SSY0</accession>
<evidence type="ECO:0000313" key="2">
    <source>
        <dbReference type="Proteomes" id="UP000663879"/>
    </source>
</evidence>
<gene>
    <name evidence="1" type="ORF">OXX778_LOCUS6458</name>
</gene>
<dbReference type="InterPro" id="IPR052717">
    <property type="entry name" value="Vacuolar_transposase_reg"/>
</dbReference>
<dbReference type="PANTHER" id="PTHR46169">
    <property type="entry name" value="DNA REPLICATION-RELATED ELEMENT FACTOR, ISOFORM A"/>
    <property type="match status" value="1"/>
</dbReference>
<dbReference type="OrthoDB" id="1607513at2759"/>
<organism evidence="1 2">
    <name type="scientific">Brachionus calyciflorus</name>
    <dbReference type="NCBI Taxonomy" id="104777"/>
    <lineage>
        <taxon>Eukaryota</taxon>
        <taxon>Metazoa</taxon>
        <taxon>Spiralia</taxon>
        <taxon>Gnathifera</taxon>
        <taxon>Rotifera</taxon>
        <taxon>Eurotatoria</taxon>
        <taxon>Monogononta</taxon>
        <taxon>Pseudotrocha</taxon>
        <taxon>Ploima</taxon>
        <taxon>Brachionidae</taxon>
        <taxon>Brachionus</taxon>
    </lineage>
</organism>
<comment type="caution">
    <text evidence="1">The sequence shown here is derived from an EMBL/GenBank/DDBJ whole genome shotgun (WGS) entry which is preliminary data.</text>
</comment>
<dbReference type="GO" id="GO:0006357">
    <property type="term" value="P:regulation of transcription by RNA polymerase II"/>
    <property type="evidence" value="ECO:0007669"/>
    <property type="project" value="TreeGrafter"/>
</dbReference>
<protein>
    <submittedName>
        <fullName evidence="1">Uncharacterized protein</fullName>
    </submittedName>
</protein>
<reference evidence="1" key="1">
    <citation type="submission" date="2021-02" db="EMBL/GenBank/DDBJ databases">
        <authorList>
            <person name="Nowell W R."/>
        </authorList>
    </citation>
    <scope>NUCLEOTIDE SEQUENCE</scope>
    <source>
        <strain evidence="1">Ploen Becks lab</strain>
    </source>
</reference>
<name>A0A813SSY0_9BILA</name>
<dbReference type="GO" id="GO:0005634">
    <property type="term" value="C:nucleus"/>
    <property type="evidence" value="ECO:0007669"/>
    <property type="project" value="TreeGrafter"/>
</dbReference>
<dbReference type="PANTHER" id="PTHR46169:SF29">
    <property type="entry name" value="DNA REPLICATION-RELATED ELEMENT FACTOR, ISOFORM A"/>
    <property type="match status" value="1"/>
</dbReference>
<dbReference type="SUPFAM" id="SSF53098">
    <property type="entry name" value="Ribonuclease H-like"/>
    <property type="match status" value="1"/>
</dbReference>
<dbReference type="EMBL" id="CAJNOC010000766">
    <property type="protein sequence ID" value="CAF0800840.1"/>
    <property type="molecule type" value="Genomic_DNA"/>
</dbReference>